<protein>
    <submittedName>
        <fullName evidence="1">Uncharacterized protein</fullName>
    </submittedName>
</protein>
<dbReference type="AlphaFoldDB" id="A0A0F9DPM1"/>
<organism evidence="1">
    <name type="scientific">marine sediment metagenome</name>
    <dbReference type="NCBI Taxonomy" id="412755"/>
    <lineage>
        <taxon>unclassified sequences</taxon>
        <taxon>metagenomes</taxon>
        <taxon>ecological metagenomes</taxon>
    </lineage>
</organism>
<name>A0A0F9DPM1_9ZZZZ</name>
<proteinExistence type="predicted"/>
<evidence type="ECO:0000313" key="1">
    <source>
        <dbReference type="EMBL" id="KKL13878.1"/>
    </source>
</evidence>
<feature type="non-terminal residue" evidence="1">
    <location>
        <position position="1"/>
    </location>
</feature>
<reference evidence="1" key="1">
    <citation type="journal article" date="2015" name="Nature">
        <title>Complex archaea that bridge the gap between prokaryotes and eukaryotes.</title>
        <authorList>
            <person name="Spang A."/>
            <person name="Saw J.H."/>
            <person name="Jorgensen S.L."/>
            <person name="Zaremba-Niedzwiedzka K."/>
            <person name="Martijn J."/>
            <person name="Lind A.E."/>
            <person name="van Eijk R."/>
            <person name="Schleper C."/>
            <person name="Guy L."/>
            <person name="Ettema T.J."/>
        </authorList>
    </citation>
    <scope>NUCLEOTIDE SEQUENCE</scope>
</reference>
<accession>A0A0F9DPM1</accession>
<comment type="caution">
    <text evidence="1">The sequence shown here is derived from an EMBL/GenBank/DDBJ whole genome shotgun (WGS) entry which is preliminary data.</text>
</comment>
<dbReference type="EMBL" id="LAZR01040682">
    <property type="protein sequence ID" value="KKL13878.1"/>
    <property type="molecule type" value="Genomic_DNA"/>
</dbReference>
<gene>
    <name evidence="1" type="ORF">LCGC14_2521370</name>
</gene>
<sequence>IDNFEHEYKKVRKALEFIMPVIMGKIEDNDFKKIILENRKEQILTTETVPKRVQTESEFRLMV</sequence>